<sequence length="39" mass="4402">MNSIPAQEIKRRGILLDIGSHDEVRCFGVYSREALTKTP</sequence>
<evidence type="ECO:0000313" key="2">
    <source>
        <dbReference type="Proteomes" id="UP000319449"/>
    </source>
</evidence>
<proteinExistence type="predicted"/>
<dbReference type="Proteomes" id="UP000319449">
    <property type="component" value="Unassembled WGS sequence"/>
</dbReference>
<gene>
    <name evidence="1" type="ORF">JN12_02509</name>
</gene>
<organism evidence="1 2">
    <name type="scientific">Geobacter argillaceus</name>
    <dbReference type="NCBI Taxonomy" id="345631"/>
    <lineage>
        <taxon>Bacteria</taxon>
        <taxon>Pseudomonadati</taxon>
        <taxon>Thermodesulfobacteriota</taxon>
        <taxon>Desulfuromonadia</taxon>
        <taxon>Geobacterales</taxon>
        <taxon>Geobacteraceae</taxon>
        <taxon>Geobacter</taxon>
    </lineage>
</organism>
<dbReference type="EMBL" id="VLLN01000015">
    <property type="protein sequence ID" value="TWJ18689.1"/>
    <property type="molecule type" value="Genomic_DNA"/>
</dbReference>
<dbReference type="AlphaFoldDB" id="A0A562VL89"/>
<evidence type="ECO:0000313" key="1">
    <source>
        <dbReference type="EMBL" id="TWJ18689.1"/>
    </source>
</evidence>
<comment type="caution">
    <text evidence="1">The sequence shown here is derived from an EMBL/GenBank/DDBJ whole genome shotgun (WGS) entry which is preliminary data.</text>
</comment>
<reference evidence="1 2" key="1">
    <citation type="submission" date="2019-07" db="EMBL/GenBank/DDBJ databases">
        <title>Genomic Encyclopedia of Archaeal and Bacterial Type Strains, Phase II (KMG-II): from individual species to whole genera.</title>
        <authorList>
            <person name="Goeker M."/>
        </authorList>
    </citation>
    <scope>NUCLEOTIDE SEQUENCE [LARGE SCALE GENOMIC DNA]</scope>
    <source>
        <strain evidence="1 2">ATCC BAA-1139</strain>
    </source>
</reference>
<keyword evidence="2" id="KW-1185">Reference proteome</keyword>
<protein>
    <submittedName>
        <fullName evidence="1">Uncharacterized protein</fullName>
    </submittedName>
</protein>
<accession>A0A562VL89</accession>
<name>A0A562VL89_9BACT</name>